<accession>A0AAU8FCX5</accession>
<dbReference type="EMBL" id="CP159289">
    <property type="protein sequence ID" value="XCH21976.1"/>
    <property type="molecule type" value="Genomic_DNA"/>
</dbReference>
<dbReference type="Gene3D" id="3.40.630.30">
    <property type="match status" value="1"/>
</dbReference>
<dbReference type="RefSeq" id="WP_353717310.1">
    <property type="nucleotide sequence ID" value="NZ_CP159289.1"/>
</dbReference>
<sequence length="204" mass="23202">MTGELTFVRKTGAGIAEVFDDLAGLRIVVFREYPYLYEGSVEYEKGYLQTYLQSERSFLFAVYAGGTMVGATTCIPLADETAEIRKPFQDAGFDVGSVFYFGESILLPAYRGIGLGHRFFDEREAHARSFNHFTTCCFCSVDRGDSHPLKPAHYRSNDAFWLKRGYKKEHVLQSTMEWPDLGQPVSTPKTMIFWTKLLNDQPCK</sequence>
<protein>
    <submittedName>
        <fullName evidence="2">GNAT family N-acetyltransferase</fullName>
    </submittedName>
</protein>
<organism evidence="2">
    <name type="scientific">Dyadobacter sp. 676</name>
    <dbReference type="NCBI Taxonomy" id="3088362"/>
    <lineage>
        <taxon>Bacteria</taxon>
        <taxon>Pseudomonadati</taxon>
        <taxon>Bacteroidota</taxon>
        <taxon>Cytophagia</taxon>
        <taxon>Cytophagales</taxon>
        <taxon>Spirosomataceae</taxon>
        <taxon>Dyadobacter</taxon>
    </lineage>
</organism>
<dbReference type="GO" id="GO:0016747">
    <property type="term" value="F:acyltransferase activity, transferring groups other than amino-acyl groups"/>
    <property type="evidence" value="ECO:0007669"/>
    <property type="project" value="InterPro"/>
</dbReference>
<gene>
    <name evidence="2" type="ORF">ABV298_16560</name>
</gene>
<dbReference type="PROSITE" id="PS51186">
    <property type="entry name" value="GNAT"/>
    <property type="match status" value="1"/>
</dbReference>
<dbReference type="InterPro" id="IPR000182">
    <property type="entry name" value="GNAT_dom"/>
</dbReference>
<dbReference type="InterPro" id="IPR016181">
    <property type="entry name" value="Acyl_CoA_acyltransferase"/>
</dbReference>
<evidence type="ECO:0000313" key="2">
    <source>
        <dbReference type="EMBL" id="XCH21976.1"/>
    </source>
</evidence>
<dbReference type="SUPFAM" id="SSF55729">
    <property type="entry name" value="Acyl-CoA N-acyltransferases (Nat)"/>
    <property type="match status" value="1"/>
</dbReference>
<proteinExistence type="predicted"/>
<feature type="domain" description="N-acetyltransferase" evidence="1">
    <location>
        <begin position="13"/>
        <end position="199"/>
    </location>
</feature>
<name>A0AAU8FCX5_9BACT</name>
<dbReference type="AlphaFoldDB" id="A0AAU8FCX5"/>
<evidence type="ECO:0000259" key="1">
    <source>
        <dbReference type="PROSITE" id="PS51186"/>
    </source>
</evidence>
<reference evidence="2" key="1">
    <citation type="submission" date="2024-06" db="EMBL/GenBank/DDBJ databases">
        <title>Sequencing and assembly of the genome of Dyadobacter sp. strain 676, a symbiont of Cyamopsis tetragonoloba.</title>
        <authorList>
            <person name="Guro P."/>
            <person name="Sazanova A."/>
            <person name="Kuznetsova I."/>
            <person name="Belimov A."/>
            <person name="Safronova V."/>
        </authorList>
    </citation>
    <scope>NUCLEOTIDE SEQUENCE</scope>
    <source>
        <strain evidence="2">676</strain>
    </source>
</reference>